<dbReference type="Proteomes" id="UP001595952">
    <property type="component" value="Unassembled WGS sequence"/>
</dbReference>
<comment type="catalytic activity">
    <reaction evidence="1">
        <text>ATP + protein L-histidine = ADP + protein N-phospho-L-histidine.</text>
        <dbReference type="EC" id="2.7.13.3"/>
    </reaction>
</comment>
<evidence type="ECO:0000256" key="3">
    <source>
        <dbReference type="ARBA" id="ARBA00022553"/>
    </source>
</evidence>
<dbReference type="InterPro" id="IPR003661">
    <property type="entry name" value="HisK_dim/P_dom"/>
</dbReference>
<evidence type="ECO:0000259" key="7">
    <source>
        <dbReference type="PROSITE" id="PS50109"/>
    </source>
</evidence>
<feature type="domain" description="Histidine kinase" evidence="7">
    <location>
        <begin position="145"/>
        <end position="353"/>
    </location>
</feature>
<keyword evidence="8" id="KW-0067">ATP-binding</keyword>
<evidence type="ECO:0000256" key="2">
    <source>
        <dbReference type="ARBA" id="ARBA00012438"/>
    </source>
</evidence>
<dbReference type="SUPFAM" id="SSF55874">
    <property type="entry name" value="ATPase domain of HSP90 chaperone/DNA topoisomerase II/histidine kinase"/>
    <property type="match status" value="1"/>
</dbReference>
<dbReference type="PRINTS" id="PR00344">
    <property type="entry name" value="BCTRLSENSOR"/>
</dbReference>
<keyword evidence="9" id="KW-1185">Reference proteome</keyword>
<name>A0ABV9IAY9_9DEIO</name>
<dbReference type="PANTHER" id="PTHR42878">
    <property type="entry name" value="TWO-COMPONENT HISTIDINE KINASE"/>
    <property type="match status" value="1"/>
</dbReference>
<comment type="caution">
    <text evidence="8">The sequence shown here is derived from an EMBL/GenBank/DDBJ whole genome shotgun (WGS) entry which is preliminary data.</text>
</comment>
<evidence type="ECO:0000313" key="8">
    <source>
        <dbReference type="EMBL" id="MFC4639512.1"/>
    </source>
</evidence>
<proteinExistence type="predicted"/>
<sequence>MTDPLLNLADLELKHDPLLSLHYAQEALGLISGEIVHEERRARALRLAGQAHAALGDYQQAYTLAEEARAHQERLDKRLEQQRLEVAFAELEYDRAQAVADLQREALREARAEVADLQTHLEARVAQRTQELQAANEELGSFARSLSHYLRTPMQIAMGHAALLEVVPPAAQAVHAGATVDAIGRMSDILDGLLRYAERHARPLAPQAVDLQEVLGLAWRDLGEPAQAVQLDAQPLPRVWGDPTALRLVFGNLLHNAVKYTAGRAERRIQVQVSTVQDMHVIAVRDNGIGFDPAAAPQLFQVFSRLPEAQSFEGLGLGLADVWRVVIAHDGHVRAEGHPGQGASFFVSLPVMSA</sequence>
<accession>A0ABV9IAY9</accession>
<dbReference type="InterPro" id="IPR004358">
    <property type="entry name" value="Sig_transdc_His_kin-like_C"/>
</dbReference>
<organism evidence="8 9">
    <name type="scientific">Deinococcus hohokamensis</name>
    <dbReference type="NCBI Taxonomy" id="309883"/>
    <lineage>
        <taxon>Bacteria</taxon>
        <taxon>Thermotogati</taxon>
        <taxon>Deinococcota</taxon>
        <taxon>Deinococci</taxon>
        <taxon>Deinococcales</taxon>
        <taxon>Deinococcaceae</taxon>
        <taxon>Deinococcus</taxon>
    </lineage>
</organism>
<dbReference type="GO" id="GO:0005524">
    <property type="term" value="F:ATP binding"/>
    <property type="evidence" value="ECO:0007669"/>
    <property type="project" value="UniProtKB-KW"/>
</dbReference>
<dbReference type="PANTHER" id="PTHR42878:SF15">
    <property type="entry name" value="BACTERIOPHYTOCHROME"/>
    <property type="match status" value="1"/>
</dbReference>
<feature type="coiled-coil region" evidence="6">
    <location>
        <begin position="65"/>
        <end position="138"/>
    </location>
</feature>
<dbReference type="Gene3D" id="1.10.287.130">
    <property type="match status" value="1"/>
</dbReference>
<dbReference type="SMART" id="SM00388">
    <property type="entry name" value="HisKA"/>
    <property type="match status" value="1"/>
</dbReference>
<dbReference type="Gene3D" id="3.30.565.10">
    <property type="entry name" value="Histidine kinase-like ATPase, C-terminal domain"/>
    <property type="match status" value="1"/>
</dbReference>
<dbReference type="SMART" id="SM00387">
    <property type="entry name" value="HATPase_c"/>
    <property type="match status" value="1"/>
</dbReference>
<dbReference type="EC" id="2.7.13.3" evidence="2"/>
<evidence type="ECO:0000256" key="6">
    <source>
        <dbReference type="SAM" id="Coils"/>
    </source>
</evidence>
<dbReference type="InterPro" id="IPR005467">
    <property type="entry name" value="His_kinase_dom"/>
</dbReference>
<keyword evidence="6" id="KW-0175">Coiled coil</keyword>
<gene>
    <name evidence="8" type="ORF">ACFO0D_14335</name>
</gene>
<dbReference type="Pfam" id="PF02518">
    <property type="entry name" value="HATPase_c"/>
    <property type="match status" value="1"/>
</dbReference>
<dbReference type="InterPro" id="IPR036890">
    <property type="entry name" value="HATPase_C_sf"/>
</dbReference>
<dbReference type="PROSITE" id="PS50109">
    <property type="entry name" value="HIS_KIN"/>
    <property type="match status" value="1"/>
</dbReference>
<protein>
    <recommendedName>
        <fullName evidence="2">histidine kinase</fullName>
        <ecNumber evidence="2">2.7.13.3</ecNumber>
    </recommendedName>
</protein>
<dbReference type="InterPro" id="IPR036097">
    <property type="entry name" value="HisK_dim/P_sf"/>
</dbReference>
<keyword evidence="3" id="KW-0597">Phosphoprotein</keyword>
<evidence type="ECO:0000256" key="4">
    <source>
        <dbReference type="ARBA" id="ARBA00022679"/>
    </source>
</evidence>
<evidence type="ECO:0000256" key="5">
    <source>
        <dbReference type="ARBA" id="ARBA00022777"/>
    </source>
</evidence>
<dbReference type="CDD" id="cd00082">
    <property type="entry name" value="HisKA"/>
    <property type="match status" value="1"/>
</dbReference>
<evidence type="ECO:0000313" key="9">
    <source>
        <dbReference type="Proteomes" id="UP001595952"/>
    </source>
</evidence>
<keyword evidence="5" id="KW-0418">Kinase</keyword>
<reference evidence="9" key="1">
    <citation type="journal article" date="2019" name="Int. J. Syst. Evol. Microbiol.">
        <title>The Global Catalogue of Microorganisms (GCM) 10K type strain sequencing project: providing services to taxonomists for standard genome sequencing and annotation.</title>
        <authorList>
            <consortium name="The Broad Institute Genomics Platform"/>
            <consortium name="The Broad Institute Genome Sequencing Center for Infectious Disease"/>
            <person name="Wu L."/>
            <person name="Ma J."/>
        </authorList>
    </citation>
    <scope>NUCLEOTIDE SEQUENCE [LARGE SCALE GENOMIC DNA]</scope>
    <source>
        <strain evidence="9">CCUG 55995</strain>
    </source>
</reference>
<dbReference type="InterPro" id="IPR050351">
    <property type="entry name" value="BphY/WalK/GraS-like"/>
</dbReference>
<dbReference type="InterPro" id="IPR003594">
    <property type="entry name" value="HATPase_dom"/>
</dbReference>
<dbReference type="SUPFAM" id="SSF47384">
    <property type="entry name" value="Homodimeric domain of signal transducing histidine kinase"/>
    <property type="match status" value="1"/>
</dbReference>
<dbReference type="RefSeq" id="WP_380062848.1">
    <property type="nucleotide sequence ID" value="NZ_JBHSEI010000010.1"/>
</dbReference>
<evidence type="ECO:0000256" key="1">
    <source>
        <dbReference type="ARBA" id="ARBA00000085"/>
    </source>
</evidence>
<keyword evidence="4" id="KW-0808">Transferase</keyword>
<keyword evidence="8" id="KW-0547">Nucleotide-binding</keyword>
<dbReference type="EMBL" id="JBHSEI010000010">
    <property type="protein sequence ID" value="MFC4639512.1"/>
    <property type="molecule type" value="Genomic_DNA"/>
</dbReference>